<comment type="caution">
    <text evidence="2">The sequence shown here is derived from an EMBL/GenBank/DDBJ whole genome shotgun (WGS) entry which is preliminary data.</text>
</comment>
<evidence type="ECO:0000256" key="1">
    <source>
        <dbReference type="SAM" id="MobiDB-lite"/>
    </source>
</evidence>
<accession>A0A1Y2CXJ6</accession>
<feature type="region of interest" description="Disordered" evidence="1">
    <location>
        <begin position="269"/>
        <end position="291"/>
    </location>
</feature>
<keyword evidence="3" id="KW-1185">Reference proteome</keyword>
<gene>
    <name evidence="2" type="ORF">BCR35DRAFT_356059</name>
</gene>
<protein>
    <submittedName>
        <fullName evidence="2">Uncharacterized protein</fullName>
    </submittedName>
</protein>
<dbReference type="Proteomes" id="UP000193467">
    <property type="component" value="Unassembled WGS sequence"/>
</dbReference>
<evidence type="ECO:0000313" key="2">
    <source>
        <dbReference type="EMBL" id="ORY51759.1"/>
    </source>
</evidence>
<reference evidence="2 3" key="1">
    <citation type="submission" date="2016-07" db="EMBL/GenBank/DDBJ databases">
        <title>Pervasive Adenine N6-methylation of Active Genes in Fungi.</title>
        <authorList>
            <consortium name="DOE Joint Genome Institute"/>
            <person name="Mondo S.J."/>
            <person name="Dannebaum R.O."/>
            <person name="Kuo R.C."/>
            <person name="Labutti K."/>
            <person name="Haridas S."/>
            <person name="Kuo A."/>
            <person name="Salamov A."/>
            <person name="Ahrendt S.R."/>
            <person name="Lipzen A."/>
            <person name="Sullivan W."/>
            <person name="Andreopoulos W.B."/>
            <person name="Clum A."/>
            <person name="Lindquist E."/>
            <person name="Daum C."/>
            <person name="Ramamoorthy G.K."/>
            <person name="Gryganskyi A."/>
            <person name="Culley D."/>
            <person name="Magnuson J.K."/>
            <person name="James T.Y."/>
            <person name="O'Malley M.A."/>
            <person name="Stajich J.E."/>
            <person name="Spatafora J.W."/>
            <person name="Visel A."/>
            <person name="Grigoriev I.V."/>
        </authorList>
    </citation>
    <scope>NUCLEOTIDE SEQUENCE [LARGE SCALE GENOMIC DNA]</scope>
    <source>
        <strain evidence="2 3">62-1032</strain>
    </source>
</reference>
<sequence length="301" mass="34442">MSRSEVVLFYGVWVKTWQLAFAADAHENIAPLILAIDLISFRRRWGKLQVEEQETKTTALGLPEEVWELVKQEIIDGAIEEAEQDAVRRNRCPSCRYALGERNAEEMKRYPEILTNRVDLSTIWRTWEEFTSCEWCWEIVVNESDYSHLTRNHSTAQRVKRLLNHYDLCMPSSEMLEQEECYDFDALSPVSIPLRLAPIPPYWSSDPQDIVVDAIARFHTPTSLSQVFAVSPEALEIPSDAASRFRRLSTTYRLQIVAPQAEGVIEALSSEETSSSGQGRDGEQTGGRSPSWVLWSRADSW</sequence>
<dbReference type="AlphaFoldDB" id="A0A1Y2CXJ6"/>
<evidence type="ECO:0000313" key="3">
    <source>
        <dbReference type="Proteomes" id="UP000193467"/>
    </source>
</evidence>
<organism evidence="2 3">
    <name type="scientific">Leucosporidium creatinivorum</name>
    <dbReference type="NCBI Taxonomy" id="106004"/>
    <lineage>
        <taxon>Eukaryota</taxon>
        <taxon>Fungi</taxon>
        <taxon>Dikarya</taxon>
        <taxon>Basidiomycota</taxon>
        <taxon>Pucciniomycotina</taxon>
        <taxon>Microbotryomycetes</taxon>
        <taxon>Leucosporidiales</taxon>
        <taxon>Leucosporidium</taxon>
    </lineage>
</organism>
<name>A0A1Y2CXJ6_9BASI</name>
<dbReference type="EMBL" id="MCGR01000107">
    <property type="protein sequence ID" value="ORY51759.1"/>
    <property type="molecule type" value="Genomic_DNA"/>
</dbReference>
<proteinExistence type="predicted"/>
<dbReference type="InParanoid" id="A0A1Y2CXJ6"/>
<dbReference type="STRING" id="106004.A0A1Y2CXJ6"/>